<dbReference type="STRING" id="796620.VIBC2010_11396"/>
<dbReference type="AlphaFoldDB" id="E3BIT0"/>
<dbReference type="Pfam" id="PF04077">
    <property type="entry name" value="DsrH"/>
    <property type="match status" value="1"/>
</dbReference>
<organism evidence="1 2">
    <name type="scientific">Vibrio caribbeanicus ATCC BAA-2122</name>
    <dbReference type="NCBI Taxonomy" id="796620"/>
    <lineage>
        <taxon>Bacteria</taxon>
        <taxon>Pseudomonadati</taxon>
        <taxon>Pseudomonadota</taxon>
        <taxon>Gammaproteobacteria</taxon>
        <taxon>Vibrionales</taxon>
        <taxon>Vibrionaceae</taxon>
        <taxon>Vibrio</taxon>
    </lineage>
</organism>
<dbReference type="GO" id="GO:1990228">
    <property type="term" value="C:sulfurtransferase complex"/>
    <property type="evidence" value="ECO:0007669"/>
    <property type="project" value="TreeGrafter"/>
</dbReference>
<gene>
    <name evidence="1" type="ORF">VIBC2010_11396</name>
</gene>
<dbReference type="Proteomes" id="UP000002943">
    <property type="component" value="Unassembled WGS sequence"/>
</dbReference>
<comment type="caution">
    <text evidence="1">The sequence shown here is derived from an EMBL/GenBank/DDBJ whole genome shotgun (WGS) entry which is preliminary data.</text>
</comment>
<dbReference type="PANTHER" id="PTHR37526:SF1">
    <property type="entry name" value="PROTEIN TUSB"/>
    <property type="match status" value="1"/>
</dbReference>
<reference evidence="1 2" key="1">
    <citation type="journal article" date="2012" name="Int. J. Syst. Evol. Microbiol.">
        <title>Vibrio caribbeanicus sp. nov., isolated from the marine sponge Scleritoderma cyanea.</title>
        <authorList>
            <person name="Hoffmann M."/>
            <person name="Monday S.R."/>
            <person name="Allard M.W."/>
            <person name="Strain E.A."/>
            <person name="Whittaker P."/>
            <person name="Naum M."/>
            <person name="McCarthy P.J."/>
            <person name="Lopez J.V."/>
            <person name="Fischer M."/>
            <person name="Brown E.W."/>
        </authorList>
    </citation>
    <scope>NUCLEOTIDE SEQUENCE [LARGE SCALE GENOMIC DNA]</scope>
    <source>
        <strain evidence="1 2">ATCC BAA-2122</strain>
    </source>
</reference>
<keyword evidence="2" id="KW-1185">Reference proteome</keyword>
<dbReference type="eggNOG" id="COG2168">
    <property type="taxonomic scope" value="Bacteria"/>
</dbReference>
<dbReference type="InterPro" id="IPR027396">
    <property type="entry name" value="DsrEFH-like"/>
</dbReference>
<dbReference type="InterPro" id="IPR007215">
    <property type="entry name" value="Sulphur_relay_TusB/DsrH"/>
</dbReference>
<evidence type="ECO:0000313" key="2">
    <source>
        <dbReference type="Proteomes" id="UP000002943"/>
    </source>
</evidence>
<dbReference type="EMBL" id="AEIU01000067">
    <property type="protein sequence ID" value="EFP97016.1"/>
    <property type="molecule type" value="Genomic_DNA"/>
</dbReference>
<protein>
    <submittedName>
        <fullName evidence="1">Uncharacterized protein</fullName>
    </submittedName>
</protein>
<accession>E3BIT0</accession>
<dbReference type="Gene3D" id="3.40.1260.10">
    <property type="entry name" value="DsrEFH-like"/>
    <property type="match status" value="1"/>
</dbReference>
<name>E3BIT0_9VIBR</name>
<evidence type="ECO:0000313" key="1">
    <source>
        <dbReference type="EMBL" id="EFP97016.1"/>
    </source>
</evidence>
<dbReference type="RefSeq" id="WP_009600908.1">
    <property type="nucleotide sequence ID" value="NZ_AEIU01000067.1"/>
</dbReference>
<sequence>MLYIIKSLHSLELVTGFDASHDAMLLVEDAIYAAISGHKMYDMLRDIKVYVLDADVMARGCKTKMSKTTKTINYDGFVELTEQHSNIITWP</sequence>
<proteinExistence type="predicted"/>
<dbReference type="SUPFAM" id="SSF75169">
    <property type="entry name" value="DsrEFH-like"/>
    <property type="match status" value="1"/>
</dbReference>
<dbReference type="GO" id="GO:0002143">
    <property type="term" value="P:tRNA wobble position uridine thiolation"/>
    <property type="evidence" value="ECO:0007669"/>
    <property type="project" value="InterPro"/>
</dbReference>
<dbReference type="OrthoDB" id="9795117at2"/>
<dbReference type="PANTHER" id="PTHR37526">
    <property type="entry name" value="PROTEIN TUSB"/>
    <property type="match status" value="1"/>
</dbReference>
<dbReference type="NCBIfam" id="TIGR03011">
    <property type="entry name" value="sulf_tusB_dsrH"/>
    <property type="match status" value="1"/>
</dbReference>